<sequence length="164" mass="19154">MTEKRAQHLLDLNSRLAKAQARYELAHAESLKWEVAVAENKDIVTQQELEDTQIRDCVWNLYNQMCYRKGVSAEAKRDDLEEQLQMVKRTIVELGKIVKMAKRRARRELKAIQKSEYQKKVKKVIRAKSYMSRMSALSTVSRSRTKSMRSIASTWDTRSMISTI</sequence>
<reference evidence="2 3" key="1">
    <citation type="journal article" date="2024" name="bioRxiv">
        <title>A reference genome for Trichogramma kaykai: A tiny desert-dwelling parasitoid wasp with competing sex-ratio distorters.</title>
        <authorList>
            <person name="Culotta J."/>
            <person name="Lindsey A.R."/>
        </authorList>
    </citation>
    <scope>NUCLEOTIDE SEQUENCE [LARGE SCALE GENOMIC DNA]</scope>
    <source>
        <strain evidence="2 3">KSX58</strain>
    </source>
</reference>
<evidence type="ECO:0000256" key="1">
    <source>
        <dbReference type="SAM" id="Coils"/>
    </source>
</evidence>
<proteinExistence type="predicted"/>
<evidence type="ECO:0008006" key="4">
    <source>
        <dbReference type="Google" id="ProtNLM"/>
    </source>
</evidence>
<dbReference type="AlphaFoldDB" id="A0ABD2W3Q6"/>
<name>A0ABD2W3Q6_9HYME</name>
<dbReference type="EMBL" id="JBJJXI010000136">
    <property type="protein sequence ID" value="KAL3387742.1"/>
    <property type="molecule type" value="Genomic_DNA"/>
</dbReference>
<protein>
    <recommendedName>
        <fullName evidence="4">Flagellar FliJ protein</fullName>
    </recommendedName>
</protein>
<organism evidence="2 3">
    <name type="scientific">Trichogramma kaykai</name>
    <dbReference type="NCBI Taxonomy" id="54128"/>
    <lineage>
        <taxon>Eukaryota</taxon>
        <taxon>Metazoa</taxon>
        <taxon>Ecdysozoa</taxon>
        <taxon>Arthropoda</taxon>
        <taxon>Hexapoda</taxon>
        <taxon>Insecta</taxon>
        <taxon>Pterygota</taxon>
        <taxon>Neoptera</taxon>
        <taxon>Endopterygota</taxon>
        <taxon>Hymenoptera</taxon>
        <taxon>Apocrita</taxon>
        <taxon>Proctotrupomorpha</taxon>
        <taxon>Chalcidoidea</taxon>
        <taxon>Trichogrammatidae</taxon>
        <taxon>Trichogramma</taxon>
    </lineage>
</organism>
<comment type="caution">
    <text evidence="2">The sequence shown here is derived from an EMBL/GenBank/DDBJ whole genome shotgun (WGS) entry which is preliminary data.</text>
</comment>
<gene>
    <name evidence="2" type="ORF">TKK_016853</name>
</gene>
<dbReference type="Proteomes" id="UP001627154">
    <property type="component" value="Unassembled WGS sequence"/>
</dbReference>
<keyword evidence="1" id="KW-0175">Coiled coil</keyword>
<keyword evidence="3" id="KW-1185">Reference proteome</keyword>
<evidence type="ECO:0000313" key="3">
    <source>
        <dbReference type="Proteomes" id="UP001627154"/>
    </source>
</evidence>
<evidence type="ECO:0000313" key="2">
    <source>
        <dbReference type="EMBL" id="KAL3387742.1"/>
    </source>
</evidence>
<accession>A0ABD2W3Q6</accession>
<feature type="coiled-coil region" evidence="1">
    <location>
        <begin position="70"/>
        <end position="97"/>
    </location>
</feature>